<dbReference type="Pfam" id="PF20434">
    <property type="entry name" value="BD-FAE"/>
    <property type="match status" value="1"/>
</dbReference>
<evidence type="ECO:0000313" key="4">
    <source>
        <dbReference type="EMBL" id="NYD72062.1"/>
    </source>
</evidence>
<keyword evidence="2" id="KW-0378">Hydrolase</keyword>
<dbReference type="InterPro" id="IPR002168">
    <property type="entry name" value="Lipase_GDXG_HIS_AS"/>
</dbReference>
<accession>A0A852STH9</accession>
<dbReference type="InterPro" id="IPR049492">
    <property type="entry name" value="BD-FAE-like_dom"/>
</dbReference>
<protein>
    <submittedName>
        <fullName evidence="4">Acetyl esterase/lipase</fullName>
    </submittedName>
</protein>
<evidence type="ECO:0000313" key="5">
    <source>
        <dbReference type="Proteomes" id="UP000549913"/>
    </source>
</evidence>
<sequence length="273" mass="28059">MSADPPLGFWPGLPYADRPEGTLRLDVLAPAGTGGGAERAGSRVPGASARPHAPVVVFLHGGGWHEGDRGAALHPWLNPLLAARGFVTVAPTYRLSGTAVWPAALEDARAAVAWTIEHAEEFGGDPARVGVWGFSAGAQLAALVALEASSGVRAAAVAACPADLRDADVAGDNEVTRLLGVPATPERLAALSAVTLVRAPTVPFSIVHGTADEVVPFWQGVALRDAVRAAGGVAEWHAVEGGRHDWADTPSAGLDEGPPSFGSLAADFFERML</sequence>
<feature type="domain" description="BD-FAE-like" evidence="3">
    <location>
        <begin position="50"/>
        <end position="225"/>
    </location>
</feature>
<dbReference type="AlphaFoldDB" id="A0A852STH9"/>
<evidence type="ECO:0000259" key="3">
    <source>
        <dbReference type="Pfam" id="PF20434"/>
    </source>
</evidence>
<name>A0A852STH9_9MICO</name>
<gene>
    <name evidence="4" type="ORF">BJ984_003220</name>
</gene>
<dbReference type="InterPro" id="IPR050300">
    <property type="entry name" value="GDXG_lipolytic_enzyme"/>
</dbReference>
<dbReference type="GO" id="GO:0016787">
    <property type="term" value="F:hydrolase activity"/>
    <property type="evidence" value="ECO:0007669"/>
    <property type="project" value="UniProtKB-KW"/>
</dbReference>
<organism evidence="4 5">
    <name type="scientific">Herbiconiux flava</name>
    <dbReference type="NCBI Taxonomy" id="881268"/>
    <lineage>
        <taxon>Bacteria</taxon>
        <taxon>Bacillati</taxon>
        <taxon>Actinomycetota</taxon>
        <taxon>Actinomycetes</taxon>
        <taxon>Micrococcales</taxon>
        <taxon>Microbacteriaceae</taxon>
        <taxon>Herbiconiux</taxon>
    </lineage>
</organism>
<dbReference type="Proteomes" id="UP000549913">
    <property type="component" value="Unassembled WGS sequence"/>
</dbReference>
<evidence type="ECO:0000256" key="2">
    <source>
        <dbReference type="ARBA" id="ARBA00022801"/>
    </source>
</evidence>
<dbReference type="PANTHER" id="PTHR48081:SF6">
    <property type="entry name" value="PEPTIDASE S9 PROLYL OLIGOPEPTIDASE CATALYTIC DOMAIN-CONTAINING PROTEIN"/>
    <property type="match status" value="1"/>
</dbReference>
<dbReference type="PROSITE" id="PS01173">
    <property type="entry name" value="LIPASE_GDXG_HIS"/>
    <property type="match status" value="1"/>
</dbReference>
<reference evidence="4 5" key="1">
    <citation type="submission" date="2020-07" db="EMBL/GenBank/DDBJ databases">
        <title>Sequencing the genomes of 1000 actinobacteria strains.</title>
        <authorList>
            <person name="Klenk H.-P."/>
        </authorList>
    </citation>
    <scope>NUCLEOTIDE SEQUENCE [LARGE SCALE GENOMIC DNA]</scope>
    <source>
        <strain evidence="4 5">DSM 26474</strain>
    </source>
</reference>
<proteinExistence type="inferred from homology"/>
<dbReference type="InterPro" id="IPR019826">
    <property type="entry name" value="Carboxylesterase_B_AS"/>
</dbReference>
<dbReference type="InterPro" id="IPR029058">
    <property type="entry name" value="AB_hydrolase_fold"/>
</dbReference>
<dbReference type="PANTHER" id="PTHR48081">
    <property type="entry name" value="AB HYDROLASE SUPERFAMILY PROTEIN C4A8.06C"/>
    <property type="match status" value="1"/>
</dbReference>
<dbReference type="SUPFAM" id="SSF53474">
    <property type="entry name" value="alpha/beta-Hydrolases"/>
    <property type="match status" value="1"/>
</dbReference>
<keyword evidence="5" id="KW-1185">Reference proteome</keyword>
<dbReference type="RefSeq" id="WP_179548886.1">
    <property type="nucleotide sequence ID" value="NZ_BSEW01000002.1"/>
</dbReference>
<evidence type="ECO:0000256" key="1">
    <source>
        <dbReference type="ARBA" id="ARBA00010515"/>
    </source>
</evidence>
<comment type="similarity">
    <text evidence="1">Belongs to the 'GDXG' lipolytic enzyme family.</text>
</comment>
<comment type="caution">
    <text evidence="4">The sequence shown here is derived from an EMBL/GenBank/DDBJ whole genome shotgun (WGS) entry which is preliminary data.</text>
</comment>
<dbReference type="Gene3D" id="3.40.50.1820">
    <property type="entry name" value="alpha/beta hydrolase"/>
    <property type="match status" value="1"/>
</dbReference>
<dbReference type="PROSITE" id="PS00122">
    <property type="entry name" value="CARBOXYLESTERASE_B_1"/>
    <property type="match status" value="1"/>
</dbReference>
<dbReference type="EMBL" id="JACCBM010000001">
    <property type="protein sequence ID" value="NYD72062.1"/>
    <property type="molecule type" value="Genomic_DNA"/>
</dbReference>